<keyword evidence="3" id="KW-1185">Reference proteome</keyword>
<reference evidence="2 3" key="1">
    <citation type="submission" date="2009-01" db="EMBL/GenBank/DDBJ databases">
        <authorList>
            <person name="Qin X."/>
            <person name="Bachman B."/>
            <person name="Battles P."/>
            <person name="Bell A."/>
            <person name="Bess C."/>
            <person name="Bickham C."/>
            <person name="Chaboub L."/>
            <person name="Chen D."/>
            <person name="Coyle M."/>
            <person name="Deiros D.R."/>
            <person name="Dinh H."/>
            <person name="Forbes L."/>
            <person name="Fowler G."/>
            <person name="Francisco L."/>
            <person name="Fu Q."/>
            <person name="Gubbala S."/>
            <person name="Hale W."/>
            <person name="Han Y."/>
            <person name="Hemphill L."/>
            <person name="Highlander S.K."/>
            <person name="Hirani K."/>
            <person name="Hogues M."/>
            <person name="Jackson L."/>
            <person name="Jakkamsetti A."/>
            <person name="Javaid M."/>
            <person name="Jiang H."/>
            <person name="Korchina V."/>
            <person name="Kovar C."/>
            <person name="Lara F."/>
            <person name="Lee S."/>
            <person name="Mata R."/>
            <person name="Mathew T."/>
            <person name="Moen C."/>
            <person name="Morales K."/>
            <person name="Munidasa M."/>
            <person name="Nazareth L."/>
            <person name="Ngo R."/>
            <person name="Nguyen L."/>
            <person name="Okwuonu G."/>
            <person name="Ongeri F."/>
            <person name="Patil S."/>
            <person name="Petrosino J."/>
            <person name="Pham C."/>
            <person name="Pham P."/>
            <person name="Pu L.-L."/>
            <person name="Puazo M."/>
            <person name="Raj R."/>
            <person name="Reid J."/>
            <person name="Rouhana J."/>
            <person name="Saada N."/>
            <person name="Shang Y."/>
            <person name="Simmons D."/>
            <person name="Thornton R."/>
            <person name="Warren J."/>
            <person name="Weissenberger G."/>
            <person name="Zhang J."/>
            <person name="Zhang L."/>
            <person name="Zhou C."/>
            <person name="Zhu D."/>
            <person name="Muzny D."/>
            <person name="Worley K."/>
            <person name="Gibbs R."/>
        </authorList>
    </citation>
    <scope>NUCLEOTIDE SEQUENCE [LARGE SCALE GENOMIC DNA]</scope>
    <source>
        <strain evidence="2 3">ATCC 51866</strain>
    </source>
</reference>
<gene>
    <name evidence="2" type="ORF">HMPREF0293_2491</name>
</gene>
<keyword evidence="1" id="KW-1133">Transmembrane helix</keyword>
<name>A0ABP2DRL4_9CORY</name>
<organism evidence="2 3">
    <name type="scientific">Corynebacterium glucuronolyticum ATCC 51866</name>
    <dbReference type="NCBI Taxonomy" id="548478"/>
    <lineage>
        <taxon>Bacteria</taxon>
        <taxon>Bacillati</taxon>
        <taxon>Actinomycetota</taxon>
        <taxon>Actinomycetes</taxon>
        <taxon>Mycobacteriales</taxon>
        <taxon>Corynebacteriaceae</taxon>
        <taxon>Corynebacterium</taxon>
    </lineage>
</organism>
<comment type="caution">
    <text evidence="2">The sequence shown here is derived from an EMBL/GenBank/DDBJ whole genome shotgun (WGS) entry which is preliminary data.</text>
</comment>
<evidence type="ECO:0000313" key="2">
    <source>
        <dbReference type="EMBL" id="EEI61953.1"/>
    </source>
</evidence>
<protein>
    <submittedName>
        <fullName evidence="2">Uncharacterized protein</fullName>
    </submittedName>
</protein>
<keyword evidence="1" id="KW-0812">Transmembrane</keyword>
<sequence>MQNVFNQRIYCKKFLYLAGLFPPFFCLALPSIAMISFFYFSL</sequence>
<keyword evidence="1" id="KW-0472">Membrane</keyword>
<evidence type="ECO:0000313" key="3">
    <source>
        <dbReference type="Proteomes" id="UP000006237"/>
    </source>
</evidence>
<evidence type="ECO:0000256" key="1">
    <source>
        <dbReference type="SAM" id="Phobius"/>
    </source>
</evidence>
<dbReference type="Proteomes" id="UP000006237">
    <property type="component" value="Unassembled WGS sequence"/>
</dbReference>
<proteinExistence type="predicted"/>
<accession>A0ABP2DRL4</accession>
<dbReference type="EMBL" id="ACHF01000120">
    <property type="protein sequence ID" value="EEI61953.1"/>
    <property type="molecule type" value="Genomic_DNA"/>
</dbReference>
<feature type="transmembrane region" description="Helical" evidence="1">
    <location>
        <begin position="14"/>
        <end position="40"/>
    </location>
</feature>